<evidence type="ECO:0000256" key="22">
    <source>
        <dbReference type="SAM" id="Coils"/>
    </source>
</evidence>
<evidence type="ECO:0000256" key="18">
    <source>
        <dbReference type="ARBA" id="ARBA00023180"/>
    </source>
</evidence>
<dbReference type="Pfam" id="PF07714">
    <property type="entry name" value="PK_Tyr_Ser-Thr"/>
    <property type="match status" value="1"/>
</dbReference>
<protein>
    <recommendedName>
        <fullName evidence="3">non-specific serine/threonine protein kinase</fullName>
        <ecNumber evidence="3">2.7.11.1</ecNumber>
    </recommendedName>
</protein>
<dbReference type="PROSITE" id="PS00107">
    <property type="entry name" value="PROTEIN_KINASE_ATP"/>
    <property type="match status" value="1"/>
</dbReference>
<dbReference type="InterPro" id="IPR000719">
    <property type="entry name" value="Prot_kinase_dom"/>
</dbReference>
<evidence type="ECO:0000256" key="13">
    <source>
        <dbReference type="ARBA" id="ARBA00022777"/>
    </source>
</evidence>
<evidence type="ECO:0000256" key="6">
    <source>
        <dbReference type="ARBA" id="ARBA00022553"/>
    </source>
</evidence>
<dbReference type="SMART" id="SM00369">
    <property type="entry name" value="LRR_TYP"/>
    <property type="match status" value="9"/>
</dbReference>
<dbReference type="PANTHER" id="PTHR27008">
    <property type="entry name" value="OS04G0122200 PROTEIN"/>
    <property type="match status" value="1"/>
</dbReference>
<dbReference type="Proteomes" id="UP000027138">
    <property type="component" value="Unassembled WGS sequence"/>
</dbReference>
<feature type="coiled-coil region" evidence="22">
    <location>
        <begin position="1005"/>
        <end position="1039"/>
    </location>
</feature>
<keyword evidence="14 21" id="KW-0067">ATP-binding</keyword>
<evidence type="ECO:0000256" key="15">
    <source>
        <dbReference type="ARBA" id="ARBA00022989"/>
    </source>
</evidence>
<dbReference type="SUPFAM" id="SSF52047">
    <property type="entry name" value="RNI-like"/>
    <property type="match status" value="1"/>
</dbReference>
<keyword evidence="8" id="KW-0808">Transferase</keyword>
<keyword evidence="15 23" id="KW-1133">Transmembrane helix</keyword>
<dbReference type="OrthoDB" id="676979at2759"/>
<proteinExistence type="inferred from homology"/>
<dbReference type="PROSITE" id="PS50011">
    <property type="entry name" value="PROTEIN_KINASE_DOM"/>
    <property type="match status" value="1"/>
</dbReference>
<dbReference type="InterPro" id="IPR055414">
    <property type="entry name" value="LRR_R13L4/SHOC2-like"/>
</dbReference>
<dbReference type="EMBL" id="KK915662">
    <property type="protein sequence ID" value="KDP21115.1"/>
    <property type="molecule type" value="Genomic_DNA"/>
</dbReference>
<keyword evidence="5" id="KW-0723">Serine/threonine-protein kinase</keyword>
<evidence type="ECO:0000256" key="10">
    <source>
        <dbReference type="ARBA" id="ARBA00022729"/>
    </source>
</evidence>
<evidence type="ECO:0000256" key="14">
    <source>
        <dbReference type="ARBA" id="ARBA00022840"/>
    </source>
</evidence>
<evidence type="ECO:0000256" key="21">
    <source>
        <dbReference type="PROSITE-ProRule" id="PRU10141"/>
    </source>
</evidence>
<evidence type="ECO:0000259" key="24">
    <source>
        <dbReference type="PROSITE" id="PS50011"/>
    </source>
</evidence>
<dbReference type="InterPro" id="IPR003591">
    <property type="entry name" value="Leu-rich_rpt_typical-subtyp"/>
</dbReference>
<evidence type="ECO:0000256" key="23">
    <source>
        <dbReference type="SAM" id="Phobius"/>
    </source>
</evidence>
<dbReference type="EC" id="2.7.11.1" evidence="3"/>
<dbReference type="Gene3D" id="3.80.10.10">
    <property type="entry name" value="Ribonuclease Inhibitor"/>
    <property type="match status" value="3"/>
</dbReference>
<keyword evidence="10" id="KW-0732">Signal</keyword>
<accession>A0A067JM92</accession>
<dbReference type="AlphaFoldDB" id="A0A067JM92"/>
<keyword evidence="13" id="KW-0418">Kinase</keyword>
<dbReference type="CDD" id="cd14066">
    <property type="entry name" value="STKc_IRAK"/>
    <property type="match status" value="1"/>
</dbReference>
<keyword evidence="9 23" id="KW-0812">Transmembrane</keyword>
<dbReference type="Pfam" id="PF13855">
    <property type="entry name" value="LRR_8"/>
    <property type="match status" value="1"/>
</dbReference>
<dbReference type="GO" id="GO:0005524">
    <property type="term" value="F:ATP binding"/>
    <property type="evidence" value="ECO:0007669"/>
    <property type="project" value="UniProtKB-UniRule"/>
</dbReference>
<dbReference type="Pfam" id="PF00560">
    <property type="entry name" value="LRR_1"/>
    <property type="match status" value="6"/>
</dbReference>
<comment type="catalytic activity">
    <reaction evidence="19">
        <text>L-threonyl-[protein] + ATP = O-phospho-L-threonyl-[protein] + ADP + H(+)</text>
        <dbReference type="Rhea" id="RHEA:46608"/>
        <dbReference type="Rhea" id="RHEA-COMP:11060"/>
        <dbReference type="Rhea" id="RHEA-COMP:11605"/>
        <dbReference type="ChEBI" id="CHEBI:15378"/>
        <dbReference type="ChEBI" id="CHEBI:30013"/>
        <dbReference type="ChEBI" id="CHEBI:30616"/>
        <dbReference type="ChEBI" id="CHEBI:61977"/>
        <dbReference type="ChEBI" id="CHEBI:456216"/>
        <dbReference type="EC" id="2.7.11.1"/>
    </reaction>
</comment>
<comment type="subcellular location">
    <subcellularLocation>
        <location evidence="1">Cell membrane</location>
        <topology evidence="1">Single-pass membrane protein</topology>
    </subcellularLocation>
</comment>
<dbReference type="FunFam" id="3.30.200.20:FF:000661">
    <property type="entry name" value="Serine-threonine protein kinase plant-type"/>
    <property type="match status" value="1"/>
</dbReference>
<comment type="similarity">
    <text evidence="2">Belongs to the protein kinase superfamily. Ser/Thr protein kinase family.</text>
</comment>
<evidence type="ECO:0000256" key="3">
    <source>
        <dbReference type="ARBA" id="ARBA00012513"/>
    </source>
</evidence>
<evidence type="ECO:0000256" key="5">
    <source>
        <dbReference type="ARBA" id="ARBA00022527"/>
    </source>
</evidence>
<keyword evidence="26" id="KW-1185">Reference proteome</keyword>
<keyword evidence="22" id="KW-0175">Coiled coil</keyword>
<keyword evidence="6" id="KW-0597">Phosphoprotein</keyword>
<evidence type="ECO:0000256" key="1">
    <source>
        <dbReference type="ARBA" id="ARBA00004162"/>
    </source>
</evidence>
<comment type="catalytic activity">
    <reaction evidence="20">
        <text>L-seryl-[protein] + ATP = O-phospho-L-seryl-[protein] + ADP + H(+)</text>
        <dbReference type="Rhea" id="RHEA:17989"/>
        <dbReference type="Rhea" id="RHEA-COMP:9863"/>
        <dbReference type="Rhea" id="RHEA-COMP:11604"/>
        <dbReference type="ChEBI" id="CHEBI:15378"/>
        <dbReference type="ChEBI" id="CHEBI:29999"/>
        <dbReference type="ChEBI" id="CHEBI:30616"/>
        <dbReference type="ChEBI" id="CHEBI:83421"/>
        <dbReference type="ChEBI" id="CHEBI:456216"/>
        <dbReference type="EC" id="2.7.11.1"/>
    </reaction>
</comment>
<dbReference type="GO" id="GO:0004674">
    <property type="term" value="F:protein serine/threonine kinase activity"/>
    <property type="evidence" value="ECO:0007669"/>
    <property type="project" value="UniProtKB-KW"/>
</dbReference>
<dbReference type="PROSITE" id="PS00108">
    <property type="entry name" value="PROTEIN_KINASE_ST"/>
    <property type="match status" value="1"/>
</dbReference>
<keyword evidence="16 23" id="KW-0472">Membrane</keyword>
<dbReference type="Gene3D" id="1.10.510.10">
    <property type="entry name" value="Transferase(Phosphotransferase) domain 1"/>
    <property type="match status" value="1"/>
</dbReference>
<name>A0A067JM92_JATCU</name>
<evidence type="ECO:0000256" key="2">
    <source>
        <dbReference type="ARBA" id="ARBA00008684"/>
    </source>
</evidence>
<feature type="transmembrane region" description="Helical" evidence="23">
    <location>
        <begin position="695"/>
        <end position="714"/>
    </location>
</feature>
<dbReference type="Pfam" id="PF08263">
    <property type="entry name" value="LRRNT_2"/>
    <property type="match status" value="1"/>
</dbReference>
<evidence type="ECO:0000256" key="17">
    <source>
        <dbReference type="ARBA" id="ARBA00023170"/>
    </source>
</evidence>
<dbReference type="SMART" id="SM00365">
    <property type="entry name" value="LRR_SD22"/>
    <property type="match status" value="5"/>
</dbReference>
<evidence type="ECO:0000256" key="12">
    <source>
        <dbReference type="ARBA" id="ARBA00022741"/>
    </source>
</evidence>
<evidence type="ECO:0000256" key="19">
    <source>
        <dbReference type="ARBA" id="ARBA00047899"/>
    </source>
</evidence>
<reference evidence="25 26" key="1">
    <citation type="journal article" date="2014" name="PLoS ONE">
        <title>Global Analysis of Gene Expression Profiles in Physic Nut (Jatropha curcas L.) Seedlings Exposed to Salt Stress.</title>
        <authorList>
            <person name="Zhang L."/>
            <person name="Zhang C."/>
            <person name="Wu P."/>
            <person name="Chen Y."/>
            <person name="Li M."/>
            <person name="Jiang H."/>
            <person name="Wu G."/>
        </authorList>
    </citation>
    <scope>NUCLEOTIDE SEQUENCE [LARGE SCALE GENOMIC DNA]</scope>
    <source>
        <strain evidence="26">cv. GZQX0401</strain>
        <tissue evidence="25">Young leaves</tissue>
    </source>
</reference>
<evidence type="ECO:0000313" key="25">
    <source>
        <dbReference type="EMBL" id="KDP21115.1"/>
    </source>
</evidence>
<evidence type="ECO:0000256" key="9">
    <source>
        <dbReference type="ARBA" id="ARBA00022692"/>
    </source>
</evidence>
<dbReference type="InterPro" id="IPR008271">
    <property type="entry name" value="Ser/Thr_kinase_AS"/>
</dbReference>
<dbReference type="SUPFAM" id="SSF52058">
    <property type="entry name" value="L domain-like"/>
    <property type="match status" value="1"/>
</dbReference>
<dbReference type="FunFam" id="3.80.10.10:FF:000129">
    <property type="entry name" value="Leucine-rich repeat receptor-like kinase"/>
    <property type="match status" value="1"/>
</dbReference>
<keyword evidence="17" id="KW-0675">Receptor</keyword>
<dbReference type="Gene3D" id="3.30.200.20">
    <property type="entry name" value="Phosphorylase Kinase, domain 1"/>
    <property type="match status" value="1"/>
</dbReference>
<evidence type="ECO:0000256" key="11">
    <source>
        <dbReference type="ARBA" id="ARBA00022737"/>
    </source>
</evidence>
<dbReference type="InterPro" id="IPR051809">
    <property type="entry name" value="Plant_receptor-like_S/T_kinase"/>
</dbReference>
<dbReference type="FunFam" id="1.10.510.10:FF:000358">
    <property type="entry name" value="Putative leucine-rich repeat receptor-like serine/threonine-protein kinase"/>
    <property type="match status" value="1"/>
</dbReference>
<dbReference type="SMART" id="SM00220">
    <property type="entry name" value="S_TKc"/>
    <property type="match status" value="1"/>
</dbReference>
<keyword evidence="4" id="KW-1003">Cell membrane</keyword>
<evidence type="ECO:0000256" key="16">
    <source>
        <dbReference type="ARBA" id="ARBA00023136"/>
    </source>
</evidence>
<dbReference type="InterPro" id="IPR017441">
    <property type="entry name" value="Protein_kinase_ATP_BS"/>
</dbReference>
<keyword evidence="11" id="KW-0677">Repeat</keyword>
<feature type="binding site" evidence="21">
    <location>
        <position position="778"/>
    </location>
    <ligand>
        <name>ATP</name>
        <dbReference type="ChEBI" id="CHEBI:30616"/>
    </ligand>
</feature>
<evidence type="ECO:0000256" key="4">
    <source>
        <dbReference type="ARBA" id="ARBA00022475"/>
    </source>
</evidence>
<keyword evidence="12 21" id="KW-0547">Nucleotide-binding</keyword>
<keyword evidence="7" id="KW-0433">Leucine-rich repeat</keyword>
<dbReference type="FunFam" id="3.80.10.10:FF:000095">
    <property type="entry name" value="LRR receptor-like serine/threonine-protein kinase GSO1"/>
    <property type="match status" value="2"/>
</dbReference>
<dbReference type="Pfam" id="PF23598">
    <property type="entry name" value="LRR_14"/>
    <property type="match status" value="1"/>
</dbReference>
<feature type="domain" description="Protein kinase" evidence="24">
    <location>
        <begin position="750"/>
        <end position="1030"/>
    </location>
</feature>
<dbReference type="InterPro" id="IPR032675">
    <property type="entry name" value="LRR_dom_sf"/>
</dbReference>
<keyword evidence="18" id="KW-0325">Glycoprotein</keyword>
<dbReference type="InterPro" id="IPR001611">
    <property type="entry name" value="Leu-rich_rpt"/>
</dbReference>
<dbReference type="GO" id="GO:0005886">
    <property type="term" value="C:plasma membrane"/>
    <property type="evidence" value="ECO:0007669"/>
    <property type="project" value="UniProtKB-SubCell"/>
</dbReference>
<dbReference type="PANTHER" id="PTHR27008:SF585">
    <property type="entry name" value="PROTEIN KINASE DOMAIN-CONTAINING PROTEIN"/>
    <property type="match status" value="1"/>
</dbReference>
<organism evidence="25 26">
    <name type="scientific">Jatropha curcas</name>
    <name type="common">Barbados nut</name>
    <dbReference type="NCBI Taxonomy" id="180498"/>
    <lineage>
        <taxon>Eukaryota</taxon>
        <taxon>Viridiplantae</taxon>
        <taxon>Streptophyta</taxon>
        <taxon>Embryophyta</taxon>
        <taxon>Tracheophyta</taxon>
        <taxon>Spermatophyta</taxon>
        <taxon>Magnoliopsida</taxon>
        <taxon>eudicotyledons</taxon>
        <taxon>Gunneridae</taxon>
        <taxon>Pentapetalae</taxon>
        <taxon>rosids</taxon>
        <taxon>fabids</taxon>
        <taxon>Malpighiales</taxon>
        <taxon>Euphorbiaceae</taxon>
        <taxon>Crotonoideae</taxon>
        <taxon>Jatropheae</taxon>
        <taxon>Jatropha</taxon>
    </lineage>
</organism>
<dbReference type="InterPro" id="IPR013210">
    <property type="entry name" value="LRR_N_plant-typ"/>
</dbReference>
<dbReference type="InterPro" id="IPR001245">
    <property type="entry name" value="Ser-Thr/Tyr_kinase_cat_dom"/>
</dbReference>
<sequence>MLAKAAVTNLSTDESALLELKSHLTLQPNNFLFKNWSSSFSVCNWVGISCGTRHKRVTALNLTNMGLQGTIPPHLGNLSFLKSITIDGNSFHGLVPRELIRLRRLETIIVNDNNLSGDVSPWLANLTTSVQVLSLQNNSFFGAIPMEIDNLVSLRILNLQYNQISGKIPYSIFNMSSLEVIALTFNNLSGILPDDIGYRLPKLEVLFLSSNRLKGKIPATVGELSNLWGLSLSLNRFTGIIPTTLGNLTQLKTLFLGSNYLTGSIPYELSHLQDLEDLGVSDNNLSGLVPPAIFNLSSLTLFDLSKNQLSGHLPSNIAFPNLQYFSLANNSLSGRIPSSISNSSNLIVLYIFNNSFSGPIPNTLGNLRMLQRLDITLNNLTADLSSLSSLTTCMYLDTLSLSLNPLNTALPISIGNMSSLQYFIAAFCNIRGSMPVQIGNVNTIIQMELPGNELTGSIPSTLGRLKQLQGLGLSGNKLEGAIPSDICNLQNLNYLKLDGNRLSGRIPTCFPNLTSLRNLYLQNNNLNSTIPSSFWSLTFLLELNLRSNSVNGTLPFDIGNLKVLTLMDLSRNQISGAIPSSIGSLRDLQYLSLAENNLQGPIPQSFGNMVSLISLNLSANNLSGMIPKSLEAISNLKSINLSSNRLQGEIPTGGPFRNFSAESFKSNNALCGSPRFQVPPCQITTPGKSNSLLKYILPAIGLVLLVIAFITIFIKRQKNSKSSIEGNNHLPLEPWRRISFYELQQATDGFNEYNLLGTGSFGSVYKGSLSDGTNIAVKVFNMQKEGISKSFDTECEVMRNIRHRNLVKIISTCSNIDFKALILEYMPNGSLEKWLYSYSHFLDTLQRLNIMIDVASAIEYLHYHSPTILHCDLKPNNILLDEEMVAHVGDFGIAKLLGAENSMTQTLTLATIGYMAPEYGLAGIVSTSGDVYSFGILLMETFTRKKPTDEMFSQDMSMKQWVKSSFPDAVTEIVDSNLLAVEQEESLNAEMNCALSLFRLALDCCAELTEERRNMKDVVSNLQKIKTQFLKDLQQVNQESASTV</sequence>
<dbReference type="SUPFAM" id="SSF56112">
    <property type="entry name" value="Protein kinase-like (PK-like)"/>
    <property type="match status" value="1"/>
</dbReference>
<evidence type="ECO:0000256" key="7">
    <source>
        <dbReference type="ARBA" id="ARBA00022614"/>
    </source>
</evidence>
<evidence type="ECO:0000256" key="20">
    <source>
        <dbReference type="ARBA" id="ARBA00048679"/>
    </source>
</evidence>
<evidence type="ECO:0000313" key="26">
    <source>
        <dbReference type="Proteomes" id="UP000027138"/>
    </source>
</evidence>
<evidence type="ECO:0000256" key="8">
    <source>
        <dbReference type="ARBA" id="ARBA00022679"/>
    </source>
</evidence>
<dbReference type="InterPro" id="IPR011009">
    <property type="entry name" value="Kinase-like_dom_sf"/>
</dbReference>
<gene>
    <name evidence="25" type="ORF">JCGZ_21586</name>
</gene>